<keyword evidence="1" id="KW-0812">Transmembrane</keyword>
<evidence type="ECO:0000313" key="4">
    <source>
        <dbReference type="Proteomes" id="UP000224740"/>
    </source>
</evidence>
<accession>A0A347THQ5</accession>
<evidence type="ECO:0000313" key="3">
    <source>
        <dbReference type="EMBL" id="PHO14945.1"/>
    </source>
</evidence>
<dbReference type="KEGG" id="amar:AMRN_0364"/>
<keyword evidence="4" id="KW-1185">Reference proteome</keyword>
<dbReference type="RefSeq" id="WP_099311452.1">
    <property type="nucleotide sequence ID" value="NZ_CP032101.1"/>
</dbReference>
<sequence length="68" mass="7992">MKKLTNNQKALIGSISIIFAWIFGIVFENLIPQLIEWLLFLFLNILGGYLIWPMAKDIDKFNDIHNKR</sequence>
<proteinExistence type="predicted"/>
<reference evidence="4" key="1">
    <citation type="submission" date="2017-09" db="EMBL/GenBank/DDBJ databases">
        <title>Arcobacter canalis sp. nov., a new species isolated from a water canal contaminated with urban sewage.</title>
        <authorList>
            <person name="Perez-Cataluna A."/>
            <person name="Salas-Masso N."/>
            <person name="Figueras M.J."/>
        </authorList>
    </citation>
    <scope>NUCLEOTIDE SEQUENCE [LARGE SCALE GENOMIC DNA]</scope>
    <source>
        <strain evidence="4">CECT 7727</strain>
    </source>
</reference>
<dbReference type="Proteomes" id="UP000224740">
    <property type="component" value="Unassembled WGS sequence"/>
</dbReference>
<evidence type="ECO:0000313" key="5">
    <source>
        <dbReference type="Proteomes" id="UP000264693"/>
    </source>
</evidence>
<organism evidence="2 5">
    <name type="scientific">Malaciobacter marinus</name>
    <dbReference type="NCBI Taxonomy" id="505249"/>
    <lineage>
        <taxon>Bacteria</taxon>
        <taxon>Pseudomonadati</taxon>
        <taxon>Campylobacterota</taxon>
        <taxon>Epsilonproteobacteria</taxon>
        <taxon>Campylobacterales</taxon>
        <taxon>Arcobacteraceae</taxon>
        <taxon>Malaciobacter</taxon>
    </lineage>
</organism>
<reference evidence="2 5" key="3">
    <citation type="submission" date="2018-08" db="EMBL/GenBank/DDBJ databases">
        <title>Complete genome of the Arcobacter marinus type strain JCM 15502.</title>
        <authorList>
            <person name="Miller W.G."/>
            <person name="Yee E."/>
            <person name="Huynh S."/>
            <person name="Parker C.T."/>
        </authorList>
    </citation>
    <scope>NUCLEOTIDE SEQUENCE [LARGE SCALE GENOMIC DNA]</scope>
    <source>
        <strain evidence="2 5">JCM 15502</strain>
    </source>
</reference>
<gene>
    <name evidence="2" type="ORF">AMRN_0364</name>
    <name evidence="3" type="ORF">CPH92_09300</name>
</gene>
<keyword evidence="1" id="KW-0472">Membrane</keyword>
<feature type="transmembrane region" description="Helical" evidence="1">
    <location>
        <begin position="12"/>
        <end position="31"/>
    </location>
</feature>
<keyword evidence="1" id="KW-1133">Transmembrane helix</keyword>
<evidence type="ECO:0000313" key="2">
    <source>
        <dbReference type="EMBL" id="AXX86133.1"/>
    </source>
</evidence>
<protein>
    <submittedName>
        <fullName evidence="2">Putative membrane protein</fullName>
    </submittedName>
</protein>
<dbReference type="AlphaFoldDB" id="A0A347THQ5"/>
<evidence type="ECO:0000256" key="1">
    <source>
        <dbReference type="SAM" id="Phobius"/>
    </source>
</evidence>
<feature type="transmembrane region" description="Helical" evidence="1">
    <location>
        <begin position="37"/>
        <end position="55"/>
    </location>
</feature>
<dbReference type="Proteomes" id="UP000264693">
    <property type="component" value="Chromosome"/>
</dbReference>
<name>A0A347THQ5_9BACT</name>
<dbReference type="EMBL" id="CP032101">
    <property type="protein sequence ID" value="AXX86133.1"/>
    <property type="molecule type" value="Genomic_DNA"/>
</dbReference>
<dbReference type="EMBL" id="NXAO01000042">
    <property type="protein sequence ID" value="PHO14945.1"/>
    <property type="molecule type" value="Genomic_DNA"/>
</dbReference>
<reference evidence="3" key="2">
    <citation type="submission" date="2017-09" db="EMBL/GenBank/DDBJ databases">
        <authorList>
            <person name="Perez-Cataluna A."/>
            <person name="Figueras M.J."/>
            <person name="Salas-Masso N."/>
        </authorList>
    </citation>
    <scope>NUCLEOTIDE SEQUENCE</scope>
    <source>
        <strain evidence="3">CECT 7727</strain>
    </source>
</reference>